<protein>
    <submittedName>
        <fullName evidence="2">Uncharacterized protein</fullName>
    </submittedName>
</protein>
<reference evidence="2 3" key="1">
    <citation type="submission" date="2015-11" db="EMBL/GenBank/DDBJ databases">
        <title>Sequence of Pedobacter ginsenosidimutans.</title>
        <authorList>
            <person name="Carson E."/>
            <person name="Keyser V."/>
            <person name="Newman J."/>
            <person name="Miller J."/>
        </authorList>
    </citation>
    <scope>NUCLEOTIDE SEQUENCE [LARGE SCALE GENOMIC DNA]</scope>
    <source>
        <strain evidence="2 3">KACC 14530</strain>
    </source>
</reference>
<feature type="transmembrane region" description="Helical" evidence="1">
    <location>
        <begin position="40"/>
        <end position="63"/>
    </location>
</feature>
<keyword evidence="1" id="KW-0472">Membrane</keyword>
<evidence type="ECO:0000313" key="3">
    <source>
        <dbReference type="Proteomes" id="UP000051950"/>
    </source>
</evidence>
<evidence type="ECO:0000256" key="1">
    <source>
        <dbReference type="SAM" id="Phobius"/>
    </source>
</evidence>
<feature type="transmembrane region" description="Helical" evidence="1">
    <location>
        <begin position="170"/>
        <end position="194"/>
    </location>
</feature>
<proteinExistence type="predicted"/>
<dbReference type="AlphaFoldDB" id="A0A0T5VK14"/>
<dbReference type="STRING" id="687842.ASU31_20580"/>
<comment type="caution">
    <text evidence="2">The sequence shown here is derived from an EMBL/GenBank/DDBJ whole genome shotgun (WGS) entry which is preliminary data.</text>
</comment>
<gene>
    <name evidence="2" type="ORF">ASU31_20580</name>
</gene>
<keyword evidence="1" id="KW-1133">Transmembrane helix</keyword>
<dbReference type="EMBL" id="LMZQ01000022">
    <property type="protein sequence ID" value="KRT14220.1"/>
    <property type="molecule type" value="Genomic_DNA"/>
</dbReference>
<feature type="transmembrane region" description="Helical" evidence="1">
    <location>
        <begin position="200"/>
        <end position="221"/>
    </location>
</feature>
<feature type="transmembrane region" description="Helical" evidence="1">
    <location>
        <begin position="7"/>
        <end position="28"/>
    </location>
</feature>
<dbReference type="Proteomes" id="UP000051950">
    <property type="component" value="Unassembled WGS sequence"/>
</dbReference>
<keyword evidence="3" id="KW-1185">Reference proteome</keyword>
<organism evidence="2 3">
    <name type="scientific">Pedobacter ginsenosidimutans</name>
    <dbReference type="NCBI Taxonomy" id="687842"/>
    <lineage>
        <taxon>Bacteria</taxon>
        <taxon>Pseudomonadati</taxon>
        <taxon>Bacteroidota</taxon>
        <taxon>Sphingobacteriia</taxon>
        <taxon>Sphingobacteriales</taxon>
        <taxon>Sphingobacteriaceae</taxon>
        <taxon>Pedobacter</taxon>
    </lineage>
</organism>
<evidence type="ECO:0000313" key="2">
    <source>
        <dbReference type="EMBL" id="KRT14220.1"/>
    </source>
</evidence>
<sequence>MRKGLSIFWILYMLFFAIPFPMLLYYNIKSHNMPNLMERNPWLSLSLVAVSILLWIILLIGYYRKWVIRTFSIKRNIEKLKNTGEPREAKIIEAAKVSKPNAAYDTYELTLQFKNLSGSEIRQKTTINDSKPYERRYEVGKTVGILLDKEANKVPYLIFTSTEVSINKTIVALVNLGWLAFTCIIAGYFVYSYYSESEGMGWRFMSIGHPLLVCPAALLFYRILGAIINSKLLGKPNELFLIKFKGIRTTARLIKVSQTGTFINEQPMINFELEFTDQYNQKHKANLKKIVDLLDLDITKQEHVSIFYLKENPQKIALEKDLNEVKGEF</sequence>
<accession>A0A0T5VK14</accession>
<name>A0A0T5VK14_9SPHI</name>
<keyword evidence="1" id="KW-0812">Transmembrane</keyword>
<dbReference type="RefSeq" id="WP_057934161.1">
    <property type="nucleotide sequence ID" value="NZ_LMZQ01000022.1"/>
</dbReference>
<dbReference type="OrthoDB" id="662998at2"/>